<protein>
    <submittedName>
        <fullName evidence="1">Uncharacterized protein</fullName>
    </submittedName>
</protein>
<accession>A0A478FSX7</accession>
<evidence type="ECO:0000313" key="1">
    <source>
        <dbReference type="EMBL" id="GCE63486.1"/>
    </source>
</evidence>
<reference evidence="1 2" key="1">
    <citation type="submission" date="2019-01" db="EMBL/GenBank/DDBJ databases">
        <title>Draft genome sequences of Candidatus Mycoplasma haemohominis SWG34-3 identified from a patient with pyrexia, anemia and liver dysfunction.</title>
        <authorList>
            <person name="Sekizuka T."/>
            <person name="Hattori N."/>
            <person name="Katano H."/>
            <person name="Takuma T."/>
            <person name="Ito T."/>
            <person name="Arai N."/>
            <person name="Yanai R."/>
            <person name="Ishii S."/>
            <person name="Miura Y."/>
            <person name="Tokunaga T."/>
            <person name="Watanabe H."/>
            <person name="Nomura N."/>
            <person name="Eguchi J."/>
            <person name="Arai T."/>
            <person name="Hasegawa H."/>
            <person name="Nakamaki T."/>
            <person name="Wakita T."/>
            <person name="Niki Y."/>
            <person name="Kuroda M."/>
        </authorList>
    </citation>
    <scope>NUCLEOTIDE SEQUENCE [LARGE SCALE GENOMIC DNA]</scope>
    <source>
        <strain evidence="1">SWG34-3</strain>
    </source>
</reference>
<comment type="caution">
    <text evidence="1">The sequence shown here is derived from an EMBL/GenBank/DDBJ whole genome shotgun (WGS) entry which is preliminary data.</text>
</comment>
<proteinExistence type="predicted"/>
<dbReference type="EMBL" id="BIMN01000002">
    <property type="protein sequence ID" value="GCE63486.1"/>
    <property type="molecule type" value="Genomic_DNA"/>
</dbReference>
<sequence length="170" mass="18402">MTPQAAGAIAAGAVVAGGTGVDAYMLATSSAHPTTLEEYLNQKGLQEDNKTKYTTTGKLGSEVSNQKLLVADVEVNMDWWNKRYADMKEQGNSSVKLRDAESQEFKAVTKGYGTTNDDSTKALNRVCDSVYQKNKTDFTGDTGETRTKANLKADVEKFCTLKGEGNLKVD</sequence>
<evidence type="ECO:0000313" key="2">
    <source>
        <dbReference type="Proteomes" id="UP000324831"/>
    </source>
</evidence>
<gene>
    <name evidence="1" type="ORF">MHSWG343_04830</name>
</gene>
<dbReference type="AlphaFoldDB" id="A0A478FSX7"/>
<name>A0A478FSX7_9MOLU</name>
<organism evidence="1 2">
    <name type="scientific">Candidatus Mycoplasma haematohominis</name>
    <dbReference type="NCBI Taxonomy" id="1494318"/>
    <lineage>
        <taxon>Bacteria</taxon>
        <taxon>Bacillati</taxon>
        <taxon>Mycoplasmatota</taxon>
        <taxon>Mollicutes</taxon>
        <taxon>Mycoplasmataceae</taxon>
        <taxon>Mycoplasma</taxon>
    </lineage>
</organism>
<dbReference type="Proteomes" id="UP000324831">
    <property type="component" value="Unassembled WGS sequence"/>
</dbReference>